<evidence type="ECO:0000313" key="1">
    <source>
        <dbReference type="EMBL" id="GKI19899.1"/>
    </source>
</evidence>
<proteinExistence type="predicted"/>
<sequence>MSHEKVKRISIIGTEVFIDSATSNVWPLEYREAKSERLTAILREKGRKAVEMEILFDYFSGMMQGGSRFPKAIEAAEKDGAITDHREQYDKCRIDPVYREQFLNTLHAYLSGRISPVPSAETQPEHATQQQLF</sequence>
<dbReference type="AlphaFoldDB" id="A0AA37NPE3"/>
<protein>
    <submittedName>
        <fullName evidence="1">Uncharacterized protein</fullName>
    </submittedName>
</protein>
<accession>A0AA37NPE3</accession>
<comment type="caution">
    <text evidence="1">The sequence shown here is derived from an EMBL/GenBank/DDBJ whole genome shotgun (WGS) entry which is preliminary data.</text>
</comment>
<name>A0AA37NPE3_9BACT</name>
<reference evidence="1" key="1">
    <citation type="submission" date="2022-01" db="EMBL/GenBank/DDBJ databases">
        <title>Novel bile acid biosynthetic pathways are enriched in the microbiome of centenarians.</title>
        <authorList>
            <person name="Sato Y."/>
            <person name="Atarashi K."/>
            <person name="Plichta R.D."/>
            <person name="Arai Y."/>
            <person name="Sasajima S."/>
            <person name="Kearney M.S."/>
            <person name="Suda W."/>
            <person name="Takeshita K."/>
            <person name="Sasaki T."/>
            <person name="Okamoto S."/>
            <person name="Skelly N.A."/>
            <person name="Okamura Y."/>
            <person name="Vlamakis H."/>
            <person name="Li Y."/>
            <person name="Tanoue T."/>
            <person name="Takei H."/>
            <person name="Nittono H."/>
            <person name="Narushima S."/>
            <person name="Irie J."/>
            <person name="Itoh H."/>
            <person name="Moriya K."/>
            <person name="Sugiura Y."/>
            <person name="Suematsu M."/>
            <person name="Moritoki N."/>
            <person name="Shibata S."/>
            <person name="Littman R.D."/>
            <person name="Fischbach A.M."/>
            <person name="Uwamino Y."/>
            <person name="Inoue T."/>
            <person name="Honda A."/>
            <person name="Hattori M."/>
            <person name="Murai T."/>
            <person name="Xavier J.R."/>
            <person name="Hirose N."/>
            <person name="Honda K."/>
        </authorList>
    </citation>
    <scope>NUCLEOTIDE SEQUENCE</scope>
    <source>
        <strain evidence="1">CE91-St16</strain>
    </source>
</reference>
<organism evidence="1 2">
    <name type="scientific">Alistipes finegoldii</name>
    <dbReference type="NCBI Taxonomy" id="214856"/>
    <lineage>
        <taxon>Bacteria</taxon>
        <taxon>Pseudomonadati</taxon>
        <taxon>Bacteroidota</taxon>
        <taxon>Bacteroidia</taxon>
        <taxon>Bacteroidales</taxon>
        <taxon>Rikenellaceae</taxon>
        <taxon>Alistipes</taxon>
    </lineage>
</organism>
<dbReference type="Proteomes" id="UP001055105">
    <property type="component" value="Unassembled WGS sequence"/>
</dbReference>
<gene>
    <name evidence="1" type="ORF">CE91St16_28070</name>
</gene>
<dbReference type="EMBL" id="BQOL01000002">
    <property type="protein sequence ID" value="GKI19899.1"/>
    <property type="molecule type" value="Genomic_DNA"/>
</dbReference>
<dbReference type="RefSeq" id="WP_018697375.1">
    <property type="nucleotide sequence ID" value="NZ_AP025581.1"/>
</dbReference>
<evidence type="ECO:0000313" key="2">
    <source>
        <dbReference type="Proteomes" id="UP001055105"/>
    </source>
</evidence>